<dbReference type="InParanoid" id="A0A0D0EBC1"/>
<sequence>MDESDLPQSKSVPSILSTGRPHRVSISGSGSYQSHLSSVGSLHRVRTTSEQAQQSLTSEYEKLYLHALESGLAGEYRPGQLSTVKYFITDPLGFLADDLRRLRSGHIWRLRTFLTLYCCLSAVFMSVRIHAVFREALRARRQPSAHQG</sequence>
<dbReference type="EMBL" id="KN824939">
    <property type="protein sequence ID" value="KIK97360.1"/>
    <property type="molecule type" value="Genomic_DNA"/>
</dbReference>
<dbReference type="AlphaFoldDB" id="A0A0D0EBC1"/>
<evidence type="ECO:0000256" key="2">
    <source>
        <dbReference type="SAM" id="Phobius"/>
    </source>
</evidence>
<proteinExistence type="predicted"/>
<organism evidence="3 4">
    <name type="scientific">Paxillus rubicundulus Ve08.2h10</name>
    <dbReference type="NCBI Taxonomy" id="930991"/>
    <lineage>
        <taxon>Eukaryota</taxon>
        <taxon>Fungi</taxon>
        <taxon>Dikarya</taxon>
        <taxon>Basidiomycota</taxon>
        <taxon>Agaricomycotina</taxon>
        <taxon>Agaricomycetes</taxon>
        <taxon>Agaricomycetidae</taxon>
        <taxon>Boletales</taxon>
        <taxon>Paxilineae</taxon>
        <taxon>Paxillaceae</taxon>
        <taxon>Paxillus</taxon>
    </lineage>
</organism>
<reference evidence="4" key="2">
    <citation type="submission" date="2015-01" db="EMBL/GenBank/DDBJ databases">
        <title>Evolutionary Origins and Diversification of the Mycorrhizal Mutualists.</title>
        <authorList>
            <consortium name="DOE Joint Genome Institute"/>
            <consortium name="Mycorrhizal Genomics Consortium"/>
            <person name="Kohler A."/>
            <person name="Kuo A."/>
            <person name="Nagy L.G."/>
            <person name="Floudas D."/>
            <person name="Copeland A."/>
            <person name="Barry K.W."/>
            <person name="Cichocki N."/>
            <person name="Veneault-Fourrey C."/>
            <person name="LaButti K."/>
            <person name="Lindquist E.A."/>
            <person name="Lipzen A."/>
            <person name="Lundell T."/>
            <person name="Morin E."/>
            <person name="Murat C."/>
            <person name="Riley R."/>
            <person name="Ohm R."/>
            <person name="Sun H."/>
            <person name="Tunlid A."/>
            <person name="Henrissat B."/>
            <person name="Grigoriev I.V."/>
            <person name="Hibbett D.S."/>
            <person name="Martin F."/>
        </authorList>
    </citation>
    <scope>NUCLEOTIDE SEQUENCE [LARGE SCALE GENOMIC DNA]</scope>
    <source>
        <strain evidence="4">Ve08.2h10</strain>
    </source>
</reference>
<accession>A0A0D0EBC1</accession>
<evidence type="ECO:0000313" key="4">
    <source>
        <dbReference type="Proteomes" id="UP000054538"/>
    </source>
</evidence>
<protein>
    <submittedName>
        <fullName evidence="3">Uncharacterized protein</fullName>
    </submittedName>
</protein>
<dbReference type="OrthoDB" id="2681925at2759"/>
<gene>
    <name evidence="3" type="ORF">PAXRUDRAFT_229870</name>
</gene>
<keyword evidence="2" id="KW-0472">Membrane</keyword>
<keyword evidence="2" id="KW-1133">Transmembrane helix</keyword>
<evidence type="ECO:0000256" key="1">
    <source>
        <dbReference type="SAM" id="MobiDB-lite"/>
    </source>
</evidence>
<name>A0A0D0EBC1_9AGAM</name>
<feature type="region of interest" description="Disordered" evidence="1">
    <location>
        <begin position="1"/>
        <end position="33"/>
    </location>
</feature>
<keyword evidence="4" id="KW-1185">Reference proteome</keyword>
<evidence type="ECO:0000313" key="3">
    <source>
        <dbReference type="EMBL" id="KIK97360.1"/>
    </source>
</evidence>
<feature type="compositionally biased region" description="Polar residues" evidence="1">
    <location>
        <begin position="1"/>
        <end position="17"/>
    </location>
</feature>
<keyword evidence="2" id="KW-0812">Transmembrane</keyword>
<feature type="transmembrane region" description="Helical" evidence="2">
    <location>
        <begin position="110"/>
        <end position="133"/>
    </location>
</feature>
<reference evidence="3 4" key="1">
    <citation type="submission" date="2014-04" db="EMBL/GenBank/DDBJ databases">
        <authorList>
            <consortium name="DOE Joint Genome Institute"/>
            <person name="Kuo A."/>
            <person name="Kohler A."/>
            <person name="Jargeat P."/>
            <person name="Nagy L.G."/>
            <person name="Floudas D."/>
            <person name="Copeland A."/>
            <person name="Barry K.W."/>
            <person name="Cichocki N."/>
            <person name="Veneault-Fourrey C."/>
            <person name="LaButti K."/>
            <person name="Lindquist E.A."/>
            <person name="Lipzen A."/>
            <person name="Lundell T."/>
            <person name="Morin E."/>
            <person name="Murat C."/>
            <person name="Sun H."/>
            <person name="Tunlid A."/>
            <person name="Henrissat B."/>
            <person name="Grigoriev I.V."/>
            <person name="Hibbett D.S."/>
            <person name="Martin F."/>
            <person name="Nordberg H.P."/>
            <person name="Cantor M.N."/>
            <person name="Hua S.X."/>
        </authorList>
    </citation>
    <scope>NUCLEOTIDE SEQUENCE [LARGE SCALE GENOMIC DNA]</scope>
    <source>
        <strain evidence="3 4">Ve08.2h10</strain>
    </source>
</reference>
<dbReference type="HOGENOM" id="CLU_1759398_0_0_1"/>
<dbReference type="Proteomes" id="UP000054538">
    <property type="component" value="Unassembled WGS sequence"/>
</dbReference>